<organism evidence="2">
    <name type="scientific">Palpitomonas bilix</name>
    <dbReference type="NCBI Taxonomy" id="652834"/>
    <lineage>
        <taxon>Eukaryota</taxon>
        <taxon>Eukaryota incertae sedis</taxon>
    </lineage>
</organism>
<accession>A0A7S3LV36</accession>
<dbReference type="EMBL" id="HBIB01042436">
    <property type="protein sequence ID" value="CAE0265498.1"/>
    <property type="molecule type" value="Transcribed_RNA"/>
</dbReference>
<dbReference type="AlphaFoldDB" id="A0A7S3LV36"/>
<protein>
    <submittedName>
        <fullName evidence="2">Uncharacterized protein</fullName>
    </submittedName>
</protein>
<feature type="region of interest" description="Disordered" evidence="1">
    <location>
        <begin position="86"/>
        <end position="145"/>
    </location>
</feature>
<gene>
    <name evidence="2" type="ORF">PBIL07802_LOCUS27834</name>
</gene>
<evidence type="ECO:0000256" key="1">
    <source>
        <dbReference type="SAM" id="MobiDB-lite"/>
    </source>
</evidence>
<evidence type="ECO:0000313" key="2">
    <source>
        <dbReference type="EMBL" id="CAE0265498.1"/>
    </source>
</evidence>
<feature type="compositionally biased region" description="Low complexity" evidence="1">
    <location>
        <begin position="95"/>
        <end position="112"/>
    </location>
</feature>
<name>A0A7S3LV36_9EUKA</name>
<reference evidence="2" key="1">
    <citation type="submission" date="2021-01" db="EMBL/GenBank/DDBJ databases">
        <authorList>
            <person name="Corre E."/>
            <person name="Pelletier E."/>
            <person name="Niang G."/>
            <person name="Scheremetjew M."/>
            <person name="Finn R."/>
            <person name="Kale V."/>
            <person name="Holt S."/>
            <person name="Cochrane G."/>
            <person name="Meng A."/>
            <person name="Brown T."/>
            <person name="Cohen L."/>
        </authorList>
    </citation>
    <scope>NUCLEOTIDE SEQUENCE</scope>
    <source>
        <strain evidence="2">NIES-2562</strain>
    </source>
</reference>
<proteinExistence type="predicted"/>
<sequence length="145" mass="16168">MSSYGYGPGTTAGGFRSDAVDAFNGKKQYEKVTTSIVPDRGYDLHDAKFVKSQKAKLQHYEKQNLAHADVLTMTAEGEKLARSFKEKEFGATGCRSPYSRRSPSPRRSTSPRLRTADRAFQRSQSPPRSPVRRIASPLQAKPAFR</sequence>